<reference evidence="10 11" key="1">
    <citation type="submission" date="2020-06" db="EMBL/GenBank/DDBJ databases">
        <authorList>
            <consortium name="Wellcome Sanger Institute Data Sharing"/>
        </authorList>
    </citation>
    <scope>NUCLEOTIDE SEQUENCE [LARGE SCALE GENOMIC DNA]</scope>
</reference>
<dbReference type="InterPro" id="IPR050614">
    <property type="entry name" value="Synaptic_Scaffolding_LAP-MAGUK"/>
</dbReference>
<dbReference type="PANTHER" id="PTHR23119:SF5">
    <property type="entry name" value="DISKS LARGE HOMOLOG 1"/>
    <property type="match status" value="1"/>
</dbReference>
<dbReference type="SUPFAM" id="SSF50156">
    <property type="entry name" value="PDZ domain-like"/>
    <property type="match status" value="3"/>
</dbReference>
<dbReference type="GO" id="GO:0098839">
    <property type="term" value="C:postsynaptic density membrane"/>
    <property type="evidence" value="ECO:0007669"/>
    <property type="project" value="TreeGrafter"/>
</dbReference>
<dbReference type="FunFam" id="2.30.42.10:FF:000001">
    <property type="entry name" value="Disks large homolog 1 isoform 2"/>
    <property type="match status" value="1"/>
</dbReference>
<dbReference type="InterPro" id="IPR016313">
    <property type="entry name" value="DLG1-like"/>
</dbReference>
<dbReference type="CDD" id="cd06795">
    <property type="entry name" value="PDZ3_Dlg1-2-4-like"/>
    <property type="match status" value="1"/>
</dbReference>
<dbReference type="SMART" id="SM01277">
    <property type="entry name" value="MAGUK_N_PEST"/>
    <property type="match status" value="1"/>
</dbReference>
<dbReference type="GO" id="GO:0098609">
    <property type="term" value="P:cell-cell adhesion"/>
    <property type="evidence" value="ECO:0007669"/>
    <property type="project" value="TreeGrafter"/>
</dbReference>
<evidence type="ECO:0000256" key="3">
    <source>
        <dbReference type="ARBA" id="ARBA00022443"/>
    </source>
</evidence>
<dbReference type="PANTHER" id="PTHR23119">
    <property type="entry name" value="DISCS LARGE"/>
    <property type="match status" value="1"/>
</dbReference>
<reference evidence="10" key="3">
    <citation type="submission" date="2025-09" db="UniProtKB">
        <authorList>
            <consortium name="Ensembl"/>
        </authorList>
    </citation>
    <scope>IDENTIFICATION</scope>
</reference>
<reference evidence="10" key="2">
    <citation type="submission" date="2025-08" db="UniProtKB">
        <authorList>
            <consortium name="Ensembl"/>
        </authorList>
    </citation>
    <scope>IDENTIFICATION</scope>
</reference>
<dbReference type="GO" id="GO:0045197">
    <property type="term" value="P:establishment or maintenance of epithelial cell apical/basal polarity"/>
    <property type="evidence" value="ECO:0007669"/>
    <property type="project" value="TreeGrafter"/>
</dbReference>
<dbReference type="Gene3D" id="2.30.30.40">
    <property type="entry name" value="SH3 Domains"/>
    <property type="match status" value="1"/>
</dbReference>
<dbReference type="SUPFAM" id="SSF50044">
    <property type="entry name" value="SH3-domain"/>
    <property type="match status" value="1"/>
</dbReference>
<proteinExistence type="inferred from homology"/>
<dbReference type="SMART" id="SM00228">
    <property type="entry name" value="PDZ"/>
    <property type="match status" value="3"/>
</dbReference>
<dbReference type="InterPro" id="IPR027417">
    <property type="entry name" value="P-loop_NTPase"/>
</dbReference>
<evidence type="ECO:0000256" key="4">
    <source>
        <dbReference type="ARBA" id="ARBA00022737"/>
    </source>
</evidence>
<protein>
    <recommendedName>
        <fullName evidence="12">Discs large homolog 1-like protein</fullName>
    </recommendedName>
</protein>
<evidence type="ECO:0000259" key="8">
    <source>
        <dbReference type="PROSITE" id="PS50052"/>
    </source>
</evidence>
<dbReference type="Pfam" id="PF00595">
    <property type="entry name" value="PDZ"/>
    <property type="match status" value="3"/>
</dbReference>
<evidence type="ECO:0008006" key="12">
    <source>
        <dbReference type="Google" id="ProtNLM"/>
    </source>
</evidence>
<dbReference type="CDD" id="cd12031">
    <property type="entry name" value="SH3_DLG1"/>
    <property type="match status" value="1"/>
</dbReference>
<dbReference type="FunFam" id="2.30.42.10:FF:000002">
    <property type="entry name" value="Disks large homolog 4 isoform 2"/>
    <property type="match status" value="1"/>
</dbReference>
<dbReference type="GO" id="GO:0016323">
    <property type="term" value="C:basolateral plasma membrane"/>
    <property type="evidence" value="ECO:0007669"/>
    <property type="project" value="TreeGrafter"/>
</dbReference>
<dbReference type="InterPro" id="IPR020590">
    <property type="entry name" value="Guanylate_kinase_CS"/>
</dbReference>
<gene>
    <name evidence="10" type="primary">DLG1</name>
</gene>
<dbReference type="FunFam" id="2.30.30.40:FF:000058">
    <property type="entry name" value="Disks large homolog 1 isoform X1"/>
    <property type="match status" value="1"/>
</dbReference>
<dbReference type="SMART" id="SM00326">
    <property type="entry name" value="SH3"/>
    <property type="match status" value="1"/>
</dbReference>
<dbReference type="Gene3D" id="3.40.50.300">
    <property type="entry name" value="P-loop containing nucleotide triphosphate hydrolases"/>
    <property type="match status" value="1"/>
</dbReference>
<dbReference type="PROSITE" id="PS00856">
    <property type="entry name" value="GUANYLATE_KINASE_1"/>
    <property type="match status" value="1"/>
</dbReference>
<evidence type="ECO:0000256" key="6">
    <source>
        <dbReference type="PROSITE-ProRule" id="PRU00192"/>
    </source>
</evidence>
<feature type="domain" description="Guanylate kinase-like" evidence="8">
    <location>
        <begin position="620"/>
        <end position="795"/>
    </location>
</feature>
<dbReference type="Gene3D" id="2.30.42.10">
    <property type="match status" value="3"/>
</dbReference>
<dbReference type="GO" id="GO:0007268">
    <property type="term" value="P:chemical synaptic transmission"/>
    <property type="evidence" value="ECO:0007669"/>
    <property type="project" value="InterPro"/>
</dbReference>
<dbReference type="Pfam" id="PF10608">
    <property type="entry name" value="MAGUK_N_PEST"/>
    <property type="match status" value="1"/>
</dbReference>
<comment type="similarity">
    <text evidence="2">Belongs to the MAGUK family.</text>
</comment>
<feature type="domain" description="PDZ" evidence="9">
    <location>
        <begin position="379"/>
        <end position="460"/>
    </location>
</feature>
<dbReference type="GO" id="GO:0099072">
    <property type="term" value="P:regulation of postsynaptic membrane neurotransmitter receptor levels"/>
    <property type="evidence" value="ECO:0007669"/>
    <property type="project" value="TreeGrafter"/>
</dbReference>
<dbReference type="InterPro" id="IPR001452">
    <property type="entry name" value="SH3_domain"/>
</dbReference>
<dbReference type="Pfam" id="PF00018">
    <property type="entry name" value="SH3_1"/>
    <property type="match status" value="1"/>
</dbReference>
<dbReference type="AlphaFoldDB" id="A0AAY4B6P6"/>
<feature type="domain" description="PDZ" evidence="9">
    <location>
        <begin position="195"/>
        <end position="282"/>
    </location>
</feature>
<keyword evidence="11" id="KW-1185">Reference proteome</keyword>
<dbReference type="PROSITE" id="PS50002">
    <property type="entry name" value="SH3"/>
    <property type="match status" value="1"/>
</dbReference>
<dbReference type="GO" id="GO:0035255">
    <property type="term" value="F:ionotropic glutamate receptor binding"/>
    <property type="evidence" value="ECO:0007669"/>
    <property type="project" value="TreeGrafter"/>
</dbReference>
<dbReference type="InterPro" id="IPR001478">
    <property type="entry name" value="PDZ"/>
</dbReference>
<dbReference type="InterPro" id="IPR008144">
    <property type="entry name" value="Guanylate_kin-like_dom"/>
</dbReference>
<dbReference type="CDD" id="cd00071">
    <property type="entry name" value="GMPK"/>
    <property type="match status" value="1"/>
</dbReference>
<dbReference type="PROSITE" id="PS50106">
    <property type="entry name" value="PDZ"/>
    <property type="match status" value="3"/>
</dbReference>
<comment type="subcellular location">
    <subcellularLocation>
        <location evidence="1">Membrane</location>
        <topology evidence="1">Peripheral membrane protein</topology>
    </subcellularLocation>
</comment>
<evidence type="ECO:0000259" key="9">
    <source>
        <dbReference type="PROSITE" id="PS50106"/>
    </source>
</evidence>
<dbReference type="Gene3D" id="3.30.63.10">
    <property type="entry name" value="Guanylate Kinase phosphate binding domain"/>
    <property type="match status" value="1"/>
</dbReference>
<dbReference type="FunFam" id="2.30.42.10:FF:000049">
    <property type="entry name" value="disks large homolog 1 isoform X1"/>
    <property type="match status" value="1"/>
</dbReference>
<dbReference type="GO" id="GO:0019901">
    <property type="term" value="F:protein kinase binding"/>
    <property type="evidence" value="ECO:0007669"/>
    <property type="project" value="TreeGrafter"/>
</dbReference>
<dbReference type="InterPro" id="IPR036034">
    <property type="entry name" value="PDZ_sf"/>
</dbReference>
<dbReference type="CDD" id="cd06723">
    <property type="entry name" value="PDZ1_Dlg1-2-4-like"/>
    <property type="match status" value="1"/>
</dbReference>
<evidence type="ECO:0000313" key="11">
    <source>
        <dbReference type="Proteomes" id="UP000694580"/>
    </source>
</evidence>
<dbReference type="GO" id="GO:0043005">
    <property type="term" value="C:neuron projection"/>
    <property type="evidence" value="ECO:0007669"/>
    <property type="project" value="InterPro"/>
</dbReference>
<dbReference type="SMART" id="SM00072">
    <property type="entry name" value="GuKc"/>
    <property type="match status" value="1"/>
</dbReference>
<dbReference type="CDD" id="cd06724">
    <property type="entry name" value="PDZ2_Dlg1-2-4-like"/>
    <property type="match status" value="1"/>
</dbReference>
<sequence length="810" mass="88804">MKVESLECIFDGPSALGGEEVPAFSTLYAPSHVLFQPTDAVPPPPAPIIPVIPIVPVPAETTVIPAPTSQASPAPVVVNTDSIDTQPYVNGTEADYEYEEITLERGNSGLGFSIAGGTDNPHIGEDPSIFITKIIAGGAAAQDGRLRVNDSILRVNDVDVRDVTHSKAVEALKEAGCIVRLYVRRRKALTEKMVDIKLVKGPKGLGFSIAGGVGNQHIPGDNSIYVTKIIEGGAAHKDGKLQIGDKLLAVNCVCLEEVSHEDAVAALKNTPDVVYLKVAKPTSVFMNDSYAPPDITNSYSQHMDNHITPSGYLTQASNPATPGRYSPITKVAASRTPAMIYLFIFAAHPGCPDMFFYSSVVGSKGTLVLLTLFFREPRKVVLHRGSTGLGFNIVGGEDGEGIFISFILAGGPADLCGELRKGDRIISVNGVDLRSATHEQAAAALKNAGQTVTIVAQYRPEEYSRFEAKIHDLREQMMNSSISSGSGSLRTSQKRTLYVRALFDYDKTKDSGLPSQGLNFKFGDILHVLNASDDEWWQARQVTVDGEVEEVGVIPSKRRVEKKERARLKTVKFNAKSRDKGVSPRSVPNCGVCGCVSSTGGQEEYVLSYETVVQQEVNYTRPVIILGPMKDRINDDLISEFPDKFGSCVPHTTRPKRDYEVDGRDYHFVTSREQMEKDIQDHKFIEAGQYNNHLYGTSVQSVREVAEKGKHCILDVSGNAIKRLQLAQLHPIAVFIKPKSVENILEMNKRLTEEQGRKTFDRAMKLEQEFTEHFTAIVQGDTLEEIYSQVKQIIEEQSGPYIWVPAKDKL</sequence>
<dbReference type="Pfam" id="PF10600">
    <property type="entry name" value="PDZ_assoc"/>
    <property type="match status" value="1"/>
</dbReference>
<feature type="domain" description="PDZ" evidence="9">
    <location>
        <begin position="100"/>
        <end position="187"/>
    </location>
</feature>
<dbReference type="GO" id="GO:0043113">
    <property type="term" value="P:receptor clustering"/>
    <property type="evidence" value="ECO:0007669"/>
    <property type="project" value="TreeGrafter"/>
</dbReference>
<dbReference type="InterPro" id="IPR036028">
    <property type="entry name" value="SH3-like_dom_sf"/>
</dbReference>
<organism evidence="10 11">
    <name type="scientific">Denticeps clupeoides</name>
    <name type="common">denticle herring</name>
    <dbReference type="NCBI Taxonomy" id="299321"/>
    <lineage>
        <taxon>Eukaryota</taxon>
        <taxon>Metazoa</taxon>
        <taxon>Chordata</taxon>
        <taxon>Craniata</taxon>
        <taxon>Vertebrata</taxon>
        <taxon>Euteleostomi</taxon>
        <taxon>Actinopterygii</taxon>
        <taxon>Neopterygii</taxon>
        <taxon>Teleostei</taxon>
        <taxon>Clupei</taxon>
        <taxon>Clupeiformes</taxon>
        <taxon>Denticipitoidei</taxon>
        <taxon>Denticipitidae</taxon>
        <taxon>Denticeps</taxon>
    </lineage>
</organism>
<dbReference type="SUPFAM" id="SSF52540">
    <property type="entry name" value="P-loop containing nucleoside triphosphate hydrolases"/>
    <property type="match status" value="1"/>
</dbReference>
<dbReference type="Pfam" id="PF00625">
    <property type="entry name" value="Guanylate_kin"/>
    <property type="match status" value="1"/>
</dbReference>
<accession>A0AAY4B6P6</accession>
<dbReference type="FunFam" id="3.40.50.300:FF:001402">
    <property type="entry name" value="Discs, large homolog 3 (Drosophila)"/>
    <property type="match status" value="1"/>
</dbReference>
<keyword evidence="3 6" id="KW-0728">SH3 domain</keyword>
<evidence type="ECO:0000256" key="2">
    <source>
        <dbReference type="ARBA" id="ARBA00007014"/>
    </source>
</evidence>
<name>A0AAY4B6P6_9TELE</name>
<dbReference type="GO" id="GO:0097120">
    <property type="term" value="P:receptor localization to synapse"/>
    <property type="evidence" value="ECO:0007669"/>
    <property type="project" value="TreeGrafter"/>
</dbReference>
<feature type="domain" description="SH3" evidence="7">
    <location>
        <begin position="494"/>
        <end position="564"/>
    </location>
</feature>
<dbReference type="GO" id="GO:0031594">
    <property type="term" value="C:neuromuscular junction"/>
    <property type="evidence" value="ECO:0007669"/>
    <property type="project" value="InterPro"/>
</dbReference>
<dbReference type="InterPro" id="IPR019583">
    <property type="entry name" value="DLG1-4_PDZ_assoc"/>
</dbReference>
<dbReference type="FunFam" id="3.30.63.10:FF:000001">
    <property type="entry name" value="Disks large homolog 1 isoform 2"/>
    <property type="match status" value="1"/>
</dbReference>
<evidence type="ECO:0000313" key="10">
    <source>
        <dbReference type="Ensembl" id="ENSDCDP00010016643.1"/>
    </source>
</evidence>
<dbReference type="GeneTree" id="ENSGT00940000164867"/>
<keyword evidence="4" id="KW-0677">Repeat</keyword>
<dbReference type="Ensembl" id="ENSDCDT00010017655.1">
    <property type="protein sequence ID" value="ENSDCDP00010016643.1"/>
    <property type="gene ID" value="ENSDCDG00010007003.1"/>
</dbReference>
<dbReference type="PROSITE" id="PS50052">
    <property type="entry name" value="GUANYLATE_KINASE_2"/>
    <property type="match status" value="1"/>
</dbReference>
<evidence type="ECO:0000259" key="7">
    <source>
        <dbReference type="PROSITE" id="PS50002"/>
    </source>
</evidence>
<evidence type="ECO:0000256" key="5">
    <source>
        <dbReference type="ARBA" id="ARBA00023136"/>
    </source>
</evidence>
<dbReference type="InterPro" id="IPR008145">
    <property type="entry name" value="GK/Ca_channel_bsu"/>
</dbReference>
<dbReference type="PIRSF" id="PIRSF001741">
    <property type="entry name" value="MAGUK_DLGH"/>
    <property type="match status" value="1"/>
</dbReference>
<dbReference type="Proteomes" id="UP000694580">
    <property type="component" value="Chromosome 13"/>
</dbReference>
<keyword evidence="5" id="KW-0472">Membrane</keyword>
<dbReference type="InterPro" id="IPR019590">
    <property type="entry name" value="DLG1_PEST_dom"/>
</dbReference>
<evidence type="ECO:0000256" key="1">
    <source>
        <dbReference type="ARBA" id="ARBA00004170"/>
    </source>
</evidence>